<dbReference type="Proteomes" id="UP000675881">
    <property type="component" value="Chromosome 1"/>
</dbReference>
<dbReference type="SMART" id="SM00360">
    <property type="entry name" value="RRM"/>
    <property type="match status" value="1"/>
</dbReference>
<evidence type="ECO:0000256" key="1">
    <source>
        <dbReference type="ARBA" id="ARBA00022884"/>
    </source>
</evidence>
<keyword evidence="2" id="KW-0866">Nonsense-mediated mRNA decay</keyword>
<proteinExistence type="predicted"/>
<dbReference type="InterPro" id="IPR011990">
    <property type="entry name" value="TPR-like_helical_dom_sf"/>
</dbReference>
<evidence type="ECO:0000256" key="3">
    <source>
        <dbReference type="PROSITE-ProRule" id="PRU00176"/>
    </source>
</evidence>
<evidence type="ECO:0000313" key="6">
    <source>
        <dbReference type="EMBL" id="CAF2753123.1"/>
    </source>
</evidence>
<dbReference type="Gene3D" id="1.25.40.10">
    <property type="entry name" value="Tetratricopeptide repeat domain"/>
    <property type="match status" value="1"/>
</dbReference>
<dbReference type="PROSITE" id="PS50005">
    <property type="entry name" value="TPR"/>
    <property type="match status" value="1"/>
</dbReference>
<protein>
    <submittedName>
        <fullName evidence="6">SMG7</fullName>
    </submittedName>
</protein>
<dbReference type="InterPro" id="IPR045153">
    <property type="entry name" value="Est1/Ebs1-like"/>
</dbReference>
<dbReference type="InterPro" id="IPR018834">
    <property type="entry name" value="DNA/RNA-bd_Est1-type"/>
</dbReference>
<dbReference type="InterPro" id="IPR013169">
    <property type="entry name" value="mRNA_splic_Cwf18-like"/>
</dbReference>
<gene>
    <name evidence="6" type="ORF">LSAA_1417</name>
</gene>
<dbReference type="Pfam" id="PF10373">
    <property type="entry name" value="EST1_DNA_bind"/>
    <property type="match status" value="2"/>
</dbReference>
<dbReference type="SUPFAM" id="SSF48452">
    <property type="entry name" value="TPR-like"/>
    <property type="match status" value="1"/>
</dbReference>
<feature type="compositionally biased region" description="Basic and acidic residues" evidence="5">
    <location>
        <begin position="972"/>
        <end position="982"/>
    </location>
</feature>
<reference evidence="6" key="1">
    <citation type="submission" date="2021-02" db="EMBL/GenBank/DDBJ databases">
        <authorList>
            <person name="Bekaert M."/>
        </authorList>
    </citation>
    <scope>NUCLEOTIDE SEQUENCE</scope>
    <source>
        <strain evidence="6">IoA-00</strain>
    </source>
</reference>
<dbReference type="Pfam" id="PF10374">
    <property type="entry name" value="EST1"/>
    <property type="match status" value="1"/>
</dbReference>
<sequence>MAAEVGKLNEAALSRKRKLEELRSKRKGRTGVEGEEEVNSTHLFRSYKPGEGSVFQDRVLDEKVPNEVAEHIEDELSKESEGVVLDSLDFSNLAPRKPDWDLKRDIAPKLDKLERRTQIAIAELIRERLAKEDLANAVAVGAAAAERESPESLKAFLSNNKNKNLSSDGTLWSALQDLQITLKQILLTDLTYALDKKVDVDLWNYGFKDYICYLQGQKEEMQMSSGFYLMLLEELRSTYDLDYPFLGRAVFFGYVEKPENDKVSFNTDPVVHRNNCNYISQHCLVHLGDLARYRNQIRKAETYYRQAIQISPSSGQAYNQIALLEANRGNKLASVFLLCRFLNNPPSKIINASTFTHSFLRLEASLRHSFKLKSAATLRQECNDSLTSLIATESLQTWELIQILTISLYQLESQDFTDKNVEDSLSLEENQIRQIACEFVASLLNSILLPVYTTKQGGDLLLEYFGLPCVKILLEWILIHPYILNQKRFLMKKQIWPTFCTLLNQLKQIDSVSNFESQEDVSLPEDFDLQGFLPLLKVSSKPSYSRNSGYCNMFFESDKSDINDKLLLLSRAKRLIDIGIAFAAADFPIKRIIYDGEIFEIVDYEAQYDDEDDILTHIEEEEINEEDEEETIEFVCDDKEQISSGILKMSKPEDRLITPPKKATNVRVNSILKNIADRDNKQVTFRTPSPATTLGGSQGSLSQNENNVLFFVPPPAINVPPPNFVKPPLHHNNNTLSLFVGGVPNSNDSLRLQAHQQPYNIGGTYSLFSGPNLLGQNFSTPPERQPNYLFHQDQGKMAPQSTMEKLFGQGNNFAERPINPISKMPSEEGTKLFVYGVRDTCPRSVLEDEFSKIGPVADVHITEKGYAFVTMMNPEDAEGAMRKLNGTTVHGQEVKVEIAHGGGRRGSSRGGGYRGRYAGGSYRGRFGGGGGGGGGGNRYHDNNGGYGSRGGGFRTERRSYGGGGGAGYSRSGGDRGGEWGGY</sequence>
<dbReference type="Pfam" id="PF00076">
    <property type="entry name" value="RRM_1"/>
    <property type="match status" value="1"/>
</dbReference>
<dbReference type="OrthoDB" id="10261348at2759"/>
<keyword evidence="7" id="KW-1185">Reference proteome</keyword>
<dbReference type="Gene3D" id="3.30.70.330">
    <property type="match status" value="1"/>
</dbReference>
<dbReference type="PROSITE" id="PS50102">
    <property type="entry name" value="RRM"/>
    <property type="match status" value="1"/>
</dbReference>
<dbReference type="GO" id="GO:0070034">
    <property type="term" value="F:telomerase RNA binding"/>
    <property type="evidence" value="ECO:0007669"/>
    <property type="project" value="TreeGrafter"/>
</dbReference>
<dbReference type="InterPro" id="IPR019734">
    <property type="entry name" value="TPR_rpt"/>
</dbReference>
<evidence type="ECO:0000256" key="4">
    <source>
        <dbReference type="PROSITE-ProRule" id="PRU00339"/>
    </source>
</evidence>
<dbReference type="InterPro" id="IPR035979">
    <property type="entry name" value="RBD_domain_sf"/>
</dbReference>
<dbReference type="Pfam" id="PF08315">
    <property type="entry name" value="cwf18"/>
    <property type="match status" value="1"/>
</dbReference>
<keyword evidence="1 3" id="KW-0694">RNA-binding</keyword>
<dbReference type="PANTHER" id="PTHR15696">
    <property type="entry name" value="SMG-7 SUPPRESSOR WITH MORPHOLOGICAL EFFECT ON GENITALIA PROTEIN 7"/>
    <property type="match status" value="1"/>
</dbReference>
<dbReference type="PANTHER" id="PTHR15696:SF5">
    <property type="entry name" value="NONSENSE-MEDIATED MRNA DECAY FACTOR SMG7"/>
    <property type="match status" value="1"/>
</dbReference>
<evidence type="ECO:0000256" key="5">
    <source>
        <dbReference type="SAM" id="MobiDB-lite"/>
    </source>
</evidence>
<dbReference type="EMBL" id="HG994580">
    <property type="protein sequence ID" value="CAF2753123.1"/>
    <property type="molecule type" value="Genomic_DNA"/>
</dbReference>
<organism evidence="6 7">
    <name type="scientific">Lepeophtheirus salmonis</name>
    <name type="common">Salmon louse</name>
    <name type="synonym">Caligus salmonis</name>
    <dbReference type="NCBI Taxonomy" id="72036"/>
    <lineage>
        <taxon>Eukaryota</taxon>
        <taxon>Metazoa</taxon>
        <taxon>Ecdysozoa</taxon>
        <taxon>Arthropoda</taxon>
        <taxon>Crustacea</taxon>
        <taxon>Multicrustacea</taxon>
        <taxon>Hexanauplia</taxon>
        <taxon>Copepoda</taxon>
        <taxon>Siphonostomatoida</taxon>
        <taxon>Caligidae</taxon>
        <taxon>Lepeophtheirus</taxon>
    </lineage>
</organism>
<evidence type="ECO:0000256" key="2">
    <source>
        <dbReference type="ARBA" id="ARBA00023161"/>
    </source>
</evidence>
<dbReference type="SUPFAM" id="SSF54928">
    <property type="entry name" value="RNA-binding domain, RBD"/>
    <property type="match status" value="1"/>
</dbReference>
<dbReference type="InterPro" id="IPR019458">
    <property type="entry name" value="Est1-like_N"/>
</dbReference>
<keyword evidence="4" id="KW-0802">TPR repeat</keyword>
<dbReference type="GO" id="GO:0042162">
    <property type="term" value="F:telomeric DNA binding"/>
    <property type="evidence" value="ECO:0007669"/>
    <property type="project" value="TreeGrafter"/>
</dbReference>
<feature type="region of interest" description="Disordered" evidence="5">
    <location>
        <begin position="946"/>
        <end position="982"/>
    </location>
</feature>
<dbReference type="AlphaFoldDB" id="A0A7R8CAY1"/>
<evidence type="ECO:0000313" key="7">
    <source>
        <dbReference type="Proteomes" id="UP000675881"/>
    </source>
</evidence>
<dbReference type="GO" id="GO:0005697">
    <property type="term" value="C:telomerase holoenzyme complex"/>
    <property type="evidence" value="ECO:0007669"/>
    <property type="project" value="TreeGrafter"/>
</dbReference>
<name>A0A7R8CAY1_LEPSM</name>
<dbReference type="InterPro" id="IPR000504">
    <property type="entry name" value="RRM_dom"/>
</dbReference>
<dbReference type="InterPro" id="IPR012677">
    <property type="entry name" value="Nucleotide-bd_a/b_plait_sf"/>
</dbReference>
<accession>A0A7R8CAY1</accession>
<feature type="repeat" description="TPR" evidence="4">
    <location>
        <begin position="281"/>
        <end position="314"/>
    </location>
</feature>
<dbReference type="GO" id="GO:0000184">
    <property type="term" value="P:nuclear-transcribed mRNA catabolic process, nonsense-mediated decay"/>
    <property type="evidence" value="ECO:0007669"/>
    <property type="project" value="UniProtKB-KW"/>
</dbReference>